<sequence length="201" mass="22359">MSSWGDRFNQLSGKTRFVVARLFLHLAGAEVAPLLGVLNRAAREAVESDGDLNILGEGLVEICENLLQYDTYWQSAANEGDVFWKEGEAGDYVNELFTDSAQRYLSEPFSSEAGSEQDQLLSLPITRNLVVMITVAAEGEEPKLETDLSNIPAFKAGLKALINLHYQRRLRAIQVHYSPAQFGDELTNDQLLTNFPELIPL</sequence>
<dbReference type="Pfam" id="PF07466">
    <property type="entry name" value="DUF1517"/>
    <property type="match status" value="1"/>
</dbReference>
<proteinExistence type="predicted"/>
<name>K9VVS7_9CYAN</name>
<dbReference type="eggNOG" id="COG4371">
    <property type="taxonomic scope" value="Bacteria"/>
</dbReference>
<dbReference type="EMBL" id="CP003620">
    <property type="protein sequence ID" value="AFZ12056.1"/>
    <property type="molecule type" value="Genomic_DNA"/>
</dbReference>
<dbReference type="STRING" id="1173022.Cri9333_1151"/>
<accession>K9VVS7</accession>
<dbReference type="AlphaFoldDB" id="K9VVS7"/>
<dbReference type="KEGG" id="cep:Cri9333_1151"/>
<keyword evidence="2" id="KW-1185">Reference proteome</keyword>
<dbReference type="PATRIC" id="fig|1173022.3.peg.1246"/>
<dbReference type="Proteomes" id="UP000010472">
    <property type="component" value="Chromosome"/>
</dbReference>
<protein>
    <recommendedName>
        <fullName evidence="3">DUF1517 domain-containing protein</fullName>
    </recommendedName>
</protein>
<gene>
    <name evidence="1" type="ORF">Cri9333_1151</name>
</gene>
<organism evidence="1 2">
    <name type="scientific">Crinalium epipsammum PCC 9333</name>
    <dbReference type="NCBI Taxonomy" id="1173022"/>
    <lineage>
        <taxon>Bacteria</taxon>
        <taxon>Bacillati</taxon>
        <taxon>Cyanobacteriota</taxon>
        <taxon>Cyanophyceae</taxon>
        <taxon>Gomontiellales</taxon>
        <taxon>Gomontiellaceae</taxon>
        <taxon>Crinalium</taxon>
    </lineage>
</organism>
<dbReference type="HOGENOM" id="CLU_1364305_0_0_3"/>
<dbReference type="RefSeq" id="WP_015202178.1">
    <property type="nucleotide sequence ID" value="NC_019753.1"/>
</dbReference>
<evidence type="ECO:0008006" key="3">
    <source>
        <dbReference type="Google" id="ProtNLM"/>
    </source>
</evidence>
<evidence type="ECO:0000313" key="1">
    <source>
        <dbReference type="EMBL" id="AFZ12056.1"/>
    </source>
</evidence>
<dbReference type="OrthoDB" id="456652at2"/>
<reference evidence="1 2" key="1">
    <citation type="submission" date="2012-06" db="EMBL/GenBank/DDBJ databases">
        <title>Finished chromosome of genome of Crinalium epipsammum PCC 9333.</title>
        <authorList>
            <consortium name="US DOE Joint Genome Institute"/>
            <person name="Gugger M."/>
            <person name="Coursin T."/>
            <person name="Rippka R."/>
            <person name="Tandeau De Marsac N."/>
            <person name="Huntemann M."/>
            <person name="Wei C.-L."/>
            <person name="Han J."/>
            <person name="Detter J.C."/>
            <person name="Han C."/>
            <person name="Tapia R."/>
            <person name="Davenport K."/>
            <person name="Daligault H."/>
            <person name="Erkkila T."/>
            <person name="Gu W."/>
            <person name="Munk A.C.C."/>
            <person name="Teshima H."/>
            <person name="Xu Y."/>
            <person name="Chain P."/>
            <person name="Chen A."/>
            <person name="Krypides N."/>
            <person name="Mavromatis K."/>
            <person name="Markowitz V."/>
            <person name="Szeto E."/>
            <person name="Ivanova N."/>
            <person name="Mikhailova N."/>
            <person name="Ovchinnikova G."/>
            <person name="Pagani I."/>
            <person name="Pati A."/>
            <person name="Goodwin L."/>
            <person name="Peters L."/>
            <person name="Pitluck S."/>
            <person name="Woyke T."/>
            <person name="Kerfeld C."/>
        </authorList>
    </citation>
    <scope>NUCLEOTIDE SEQUENCE [LARGE SCALE GENOMIC DNA]</scope>
    <source>
        <strain evidence="1 2">PCC 9333</strain>
    </source>
</reference>
<dbReference type="InterPro" id="IPR010903">
    <property type="entry name" value="DUF1517"/>
</dbReference>
<evidence type="ECO:0000313" key="2">
    <source>
        <dbReference type="Proteomes" id="UP000010472"/>
    </source>
</evidence>